<evidence type="ECO:0000313" key="2">
    <source>
        <dbReference type="EMBL" id="OTP65273.1"/>
    </source>
</evidence>
<accession>A0A242M2D3</accession>
<dbReference type="AlphaFoldDB" id="A0A242M2D3"/>
<reference evidence="2 3" key="1">
    <citation type="submission" date="2017-03" db="EMBL/GenBank/DDBJ databases">
        <title>Genome analysis of strain PAMC 26577.</title>
        <authorList>
            <person name="Oh H.-M."/>
            <person name="Yang J.-A."/>
        </authorList>
    </citation>
    <scope>NUCLEOTIDE SEQUENCE [LARGE SCALE GENOMIC DNA]</scope>
    <source>
        <strain evidence="2 3">PAMC 26577</strain>
    </source>
</reference>
<proteinExistence type="predicted"/>
<feature type="region of interest" description="Disordered" evidence="1">
    <location>
        <begin position="1"/>
        <end position="30"/>
    </location>
</feature>
<dbReference type="EMBL" id="NBTZ01000182">
    <property type="protein sequence ID" value="OTP65273.1"/>
    <property type="molecule type" value="Genomic_DNA"/>
</dbReference>
<protein>
    <submittedName>
        <fullName evidence="2">Uncharacterized protein</fullName>
    </submittedName>
</protein>
<evidence type="ECO:0000256" key="1">
    <source>
        <dbReference type="SAM" id="MobiDB-lite"/>
    </source>
</evidence>
<evidence type="ECO:0000313" key="3">
    <source>
        <dbReference type="Proteomes" id="UP000195221"/>
    </source>
</evidence>
<gene>
    <name evidence="2" type="ORF">PAMC26577_40605</name>
</gene>
<sequence length="99" mass="11154">MDVTRAERLSKLQPDAIARGQPRHRPGEAVPIQDETMRRWILPGMGHGVAHEVDPAALHGRDSAASFIKLSIIVNIHFTSAYVEILKRILRYDNEGKLF</sequence>
<comment type="caution">
    <text evidence="2">The sequence shown here is derived from an EMBL/GenBank/DDBJ whole genome shotgun (WGS) entry which is preliminary data.</text>
</comment>
<feature type="compositionally biased region" description="Basic and acidic residues" evidence="1">
    <location>
        <begin position="1"/>
        <end position="10"/>
    </location>
</feature>
<dbReference type="Proteomes" id="UP000195221">
    <property type="component" value="Unassembled WGS sequence"/>
</dbReference>
<organism evidence="2 3">
    <name type="scientific">Caballeronia sordidicola</name>
    <name type="common">Burkholderia sordidicola</name>
    <dbReference type="NCBI Taxonomy" id="196367"/>
    <lineage>
        <taxon>Bacteria</taxon>
        <taxon>Pseudomonadati</taxon>
        <taxon>Pseudomonadota</taxon>
        <taxon>Betaproteobacteria</taxon>
        <taxon>Burkholderiales</taxon>
        <taxon>Burkholderiaceae</taxon>
        <taxon>Caballeronia</taxon>
    </lineage>
</organism>
<name>A0A242M2D3_CABSO</name>